<reference evidence="4 5" key="1">
    <citation type="submission" date="2011-05" db="EMBL/GenBank/DDBJ databases">
        <title>Whole genome sequence of Microlunatus phosphovorus NM-1.</title>
        <authorList>
            <person name="Hosoyama A."/>
            <person name="Sasaki K."/>
            <person name="Harada T."/>
            <person name="Igarashi R."/>
            <person name="Kawakoshi A."/>
            <person name="Sasagawa M."/>
            <person name="Fukada J."/>
            <person name="Nakamura S."/>
            <person name="Katano Y."/>
            <person name="Hanada S."/>
            <person name="Kamagata Y."/>
            <person name="Nakamura N."/>
            <person name="Yamazaki S."/>
            <person name="Fujita N."/>
        </authorList>
    </citation>
    <scope>NUCLEOTIDE SEQUENCE [LARGE SCALE GENOMIC DNA]</scope>
    <source>
        <strain evidence="5">ATCC 700054 / DSM 10555 / JCM 9379 / NBRC 101784 / NCIMB 13414 / VKM Ac-1990 / NM-1</strain>
    </source>
</reference>
<dbReference type="EMBL" id="AP012204">
    <property type="protein sequence ID" value="BAK33899.1"/>
    <property type="molecule type" value="Genomic_DNA"/>
</dbReference>
<organism evidence="4 5">
    <name type="scientific">Microlunatus phosphovorus (strain ATCC 700054 / DSM 10555 / JCM 9379 / NBRC 101784 / NCIMB 13414 / VKM Ac-1990 / NM-1)</name>
    <dbReference type="NCBI Taxonomy" id="1032480"/>
    <lineage>
        <taxon>Bacteria</taxon>
        <taxon>Bacillati</taxon>
        <taxon>Actinomycetota</taxon>
        <taxon>Actinomycetes</taxon>
        <taxon>Propionibacteriales</taxon>
        <taxon>Propionibacteriaceae</taxon>
        <taxon>Microlunatus</taxon>
    </lineage>
</organism>
<dbReference type="OrthoDB" id="1257168at2"/>
<dbReference type="InterPro" id="IPR011006">
    <property type="entry name" value="CheY-like_superfamily"/>
</dbReference>
<dbReference type="eggNOG" id="COG0784">
    <property type="taxonomic scope" value="Bacteria"/>
</dbReference>
<keyword evidence="5" id="KW-1185">Reference proteome</keyword>
<feature type="modified residue" description="4-aspartylphosphate" evidence="1">
    <location>
        <position position="250"/>
    </location>
</feature>
<dbReference type="Gene3D" id="3.40.50.10140">
    <property type="entry name" value="Toll/interleukin-1 receptor homology (TIR) domain"/>
    <property type="match status" value="1"/>
</dbReference>
<sequence>MTAFISHSFSNKAEFRNVADFLTQVNVPYWEPTSIRSGEGLRNQLRSTIRECSVCVFIATHDSVNSAWCGAELGAFWGAGIKIVTYVADSSLQPDDLPPVVQGDVWERELRRVAETARRIHDSARPRAGTDPAPQTPLTNLTAMELTSLIASAVSLSRAQEQSPAGTGAPMAADILADRVIRAADAAHSTSRGAPAGQPDSLLWVDDRPENNIHERRMFESLGLAVELALSTDEAMARLENNRYGVIISDMGRKEGAREGYRLLAEVRRAGIGTPYFIYAASGSEAHRREALSRGAQGSTNRPTDLIEMVTDALGRSAR</sequence>
<evidence type="ECO:0000313" key="4">
    <source>
        <dbReference type="EMBL" id="BAK33899.1"/>
    </source>
</evidence>
<dbReference type="InterPro" id="IPR000157">
    <property type="entry name" value="TIR_dom"/>
</dbReference>
<dbReference type="GO" id="GO:0000160">
    <property type="term" value="P:phosphorelay signal transduction system"/>
    <property type="evidence" value="ECO:0007669"/>
    <property type="project" value="InterPro"/>
</dbReference>
<accession>F5XM20</accession>
<feature type="region of interest" description="Disordered" evidence="2">
    <location>
        <begin position="118"/>
        <end position="139"/>
    </location>
</feature>
<dbReference type="PROSITE" id="PS50110">
    <property type="entry name" value="RESPONSE_REGULATORY"/>
    <property type="match status" value="1"/>
</dbReference>
<proteinExistence type="predicted"/>
<dbReference type="AlphaFoldDB" id="F5XM20"/>
<evidence type="ECO:0000256" key="1">
    <source>
        <dbReference type="PROSITE-ProRule" id="PRU00169"/>
    </source>
</evidence>
<dbReference type="InterPro" id="IPR001789">
    <property type="entry name" value="Sig_transdc_resp-reg_receiver"/>
</dbReference>
<dbReference type="SUPFAM" id="SSF52172">
    <property type="entry name" value="CheY-like"/>
    <property type="match status" value="1"/>
</dbReference>
<dbReference type="Gene3D" id="3.40.50.2300">
    <property type="match status" value="1"/>
</dbReference>
<dbReference type="HOGENOM" id="CLU_871010_0_0_11"/>
<keyword evidence="1" id="KW-0597">Phosphoprotein</keyword>
<dbReference type="RefSeq" id="WP_013861784.1">
    <property type="nucleotide sequence ID" value="NC_015635.1"/>
</dbReference>
<gene>
    <name evidence="4" type="ordered locus">MLP_08850</name>
</gene>
<dbReference type="Pfam" id="PF13676">
    <property type="entry name" value="TIR_2"/>
    <property type="match status" value="1"/>
</dbReference>
<dbReference type="SUPFAM" id="SSF52200">
    <property type="entry name" value="Toll/Interleukin receptor TIR domain"/>
    <property type="match status" value="1"/>
</dbReference>
<feature type="domain" description="Response regulatory" evidence="3">
    <location>
        <begin position="201"/>
        <end position="317"/>
    </location>
</feature>
<evidence type="ECO:0000259" key="3">
    <source>
        <dbReference type="PROSITE" id="PS50110"/>
    </source>
</evidence>
<name>F5XM20_MICPN</name>
<protein>
    <recommendedName>
        <fullName evidence="3">Response regulatory domain-containing protein</fullName>
    </recommendedName>
</protein>
<dbReference type="STRING" id="1032480.MLP_08850"/>
<evidence type="ECO:0000256" key="2">
    <source>
        <dbReference type="SAM" id="MobiDB-lite"/>
    </source>
</evidence>
<dbReference type="Proteomes" id="UP000007947">
    <property type="component" value="Chromosome"/>
</dbReference>
<dbReference type="KEGG" id="mph:MLP_08850"/>
<dbReference type="Pfam" id="PF00072">
    <property type="entry name" value="Response_reg"/>
    <property type="match status" value="1"/>
</dbReference>
<evidence type="ECO:0000313" key="5">
    <source>
        <dbReference type="Proteomes" id="UP000007947"/>
    </source>
</evidence>
<dbReference type="InterPro" id="IPR035897">
    <property type="entry name" value="Toll_tir_struct_dom_sf"/>
</dbReference>